<dbReference type="Proteomes" id="UP000693738">
    <property type="component" value="Unassembled WGS sequence"/>
</dbReference>
<evidence type="ECO:0000256" key="11">
    <source>
        <dbReference type="ARBA" id="ARBA00023157"/>
    </source>
</evidence>
<evidence type="ECO:0000256" key="5">
    <source>
        <dbReference type="ARBA" id="ARBA00022525"/>
    </source>
</evidence>
<keyword evidence="14" id="KW-0349">Heme</keyword>
<evidence type="ECO:0000256" key="6">
    <source>
        <dbReference type="ARBA" id="ARBA00022622"/>
    </source>
</evidence>
<keyword evidence="6" id="KW-0336">GPI-anchor</keyword>
<reference evidence="18" key="1">
    <citation type="submission" date="2021-05" db="EMBL/GenBank/DDBJ databases">
        <authorList>
            <person name="Khan N."/>
        </authorList>
    </citation>
    <scope>NUCLEOTIDE SEQUENCE</scope>
</reference>
<dbReference type="InterPro" id="IPR049326">
    <property type="entry name" value="Rhodopsin_dom_fungi"/>
</dbReference>
<feature type="disulfide bond" evidence="14">
    <location>
        <begin position="34"/>
        <end position="74"/>
    </location>
</feature>
<protein>
    <recommendedName>
        <fullName evidence="17">CFEM domain-containing protein</fullName>
    </recommendedName>
</protein>
<sequence>MKLFRGILACLLVCLPLAWGKDDPMALLATLPKCALKCMVNAVEASTCELGDVKCTCTNEALTKEIEKCVLVSCTVPEALSTKNTTLTTCGAPVRDHRVEFVTLNDVMGTISGVFVLQRFATKFFYKLPFGLDDLFIALVMCCAIPSLVINSYGLAPNGIGRDVWTLRPEQITNFGRYFYVMAILYFCLQCCLKLSMIFFYLRIFPTKGVRKSLWTSVGFTSLFGIAFVFVTIFQCRPISYFWTKWMHDADHPGTCADINAITWSGAVINIALDVWILGIPLSQLKKMNLDWKKKWGVGMMFSVGVFVTIMSILRLSATIQAGTSGANSTWEYLAVTKWSTIEANVGIVCACMPSLRILLVRIFPKVLGTSKRRYYNYGSDQYASNRNGGQNSNINRSRAQTLGTVSKVDKTNHSHSRVDPVGITCDRSYEVEYGNNDEVQLVYMKDMDRSSARSNEV</sequence>
<keyword evidence="8 16" id="KW-0732">Signal</keyword>
<evidence type="ECO:0000256" key="4">
    <source>
        <dbReference type="ARBA" id="ARBA00010031"/>
    </source>
</evidence>
<dbReference type="PANTHER" id="PTHR33048">
    <property type="entry name" value="PTH11-LIKE INTEGRAL MEMBRANE PROTEIN (AFU_ORTHOLOGUE AFUA_5G11245)"/>
    <property type="match status" value="1"/>
</dbReference>
<dbReference type="SMART" id="SM00747">
    <property type="entry name" value="CFEM"/>
    <property type="match status" value="1"/>
</dbReference>
<dbReference type="InterPro" id="IPR008427">
    <property type="entry name" value="Extracellular_membr_CFEM_dom"/>
</dbReference>
<keyword evidence="6" id="KW-0325">Glycoprotein</keyword>
<keyword evidence="9 15" id="KW-1133">Transmembrane helix</keyword>
<evidence type="ECO:0000256" key="16">
    <source>
        <dbReference type="SAM" id="SignalP"/>
    </source>
</evidence>
<feature type="transmembrane region" description="Helical" evidence="15">
    <location>
        <begin position="214"/>
        <end position="234"/>
    </location>
</feature>
<organism evidence="18 19">
    <name type="scientific">Fusarium equiseti</name>
    <name type="common">Fusarium scirpi</name>
    <dbReference type="NCBI Taxonomy" id="61235"/>
    <lineage>
        <taxon>Eukaryota</taxon>
        <taxon>Fungi</taxon>
        <taxon>Dikarya</taxon>
        <taxon>Ascomycota</taxon>
        <taxon>Pezizomycotina</taxon>
        <taxon>Sordariomycetes</taxon>
        <taxon>Hypocreomycetidae</taxon>
        <taxon>Hypocreales</taxon>
        <taxon>Nectriaceae</taxon>
        <taxon>Fusarium</taxon>
        <taxon>Fusarium incarnatum-equiseti species complex</taxon>
    </lineage>
</organism>
<keyword evidence="11 14" id="KW-1015">Disulfide bond</keyword>
<dbReference type="PANTHER" id="PTHR33048:SF143">
    <property type="entry name" value="EXTRACELLULAR MEMBRANE PROTEIN CFEM DOMAIN-CONTAINING PROTEIN-RELATED"/>
    <property type="match status" value="1"/>
</dbReference>
<evidence type="ECO:0000256" key="1">
    <source>
        <dbReference type="ARBA" id="ARBA00004141"/>
    </source>
</evidence>
<comment type="caution">
    <text evidence="18">The sequence shown here is derived from an EMBL/GenBank/DDBJ whole genome shotgun (WGS) entry which is preliminary data.</text>
</comment>
<evidence type="ECO:0000256" key="13">
    <source>
        <dbReference type="ARBA" id="ARBA00038359"/>
    </source>
</evidence>
<feature type="transmembrane region" description="Helical" evidence="15">
    <location>
        <begin position="261"/>
        <end position="280"/>
    </location>
</feature>
<dbReference type="AlphaFoldDB" id="A0A8J2NJN1"/>
<dbReference type="GO" id="GO:0098552">
    <property type="term" value="C:side of membrane"/>
    <property type="evidence" value="ECO:0007669"/>
    <property type="project" value="UniProtKB-KW"/>
</dbReference>
<dbReference type="GO" id="GO:0046872">
    <property type="term" value="F:metal ion binding"/>
    <property type="evidence" value="ECO:0007669"/>
    <property type="project" value="UniProtKB-UniRule"/>
</dbReference>
<dbReference type="InterPro" id="IPR052337">
    <property type="entry name" value="SAT4-like"/>
</dbReference>
<name>A0A8J2NJN1_FUSEQ</name>
<keyword evidence="7 15" id="KW-0812">Transmembrane</keyword>
<feature type="disulfide bond" evidence="14">
    <location>
        <begin position="48"/>
        <end position="55"/>
    </location>
</feature>
<feature type="disulfide bond" evidence="14">
    <location>
        <begin position="57"/>
        <end position="90"/>
    </location>
</feature>
<feature type="signal peptide" evidence="16">
    <location>
        <begin position="1"/>
        <end position="20"/>
    </location>
</feature>
<feature type="chain" id="PRO_5035314565" description="CFEM domain-containing protein" evidence="16">
    <location>
        <begin position="21"/>
        <end position="458"/>
    </location>
</feature>
<keyword evidence="10 15" id="KW-0472">Membrane</keyword>
<comment type="subcellular location">
    <subcellularLocation>
        <location evidence="2">Membrane</location>
        <topology evidence="2">Lipid-anchor</topology>
        <topology evidence="2">GPI-anchor</topology>
    </subcellularLocation>
    <subcellularLocation>
        <location evidence="1">Membrane</location>
        <topology evidence="1">Multi-pass membrane protein</topology>
    </subcellularLocation>
    <subcellularLocation>
        <location evidence="3">Secreted</location>
    </subcellularLocation>
</comment>
<proteinExistence type="inferred from homology"/>
<comment type="similarity">
    <text evidence="4">Belongs to the RBT5 family.</text>
</comment>
<dbReference type="PROSITE" id="PS52012">
    <property type="entry name" value="CFEM"/>
    <property type="match status" value="1"/>
</dbReference>
<evidence type="ECO:0000256" key="3">
    <source>
        <dbReference type="ARBA" id="ARBA00004613"/>
    </source>
</evidence>
<evidence type="ECO:0000256" key="8">
    <source>
        <dbReference type="ARBA" id="ARBA00022729"/>
    </source>
</evidence>
<dbReference type="EMBL" id="CAJSTJ010000136">
    <property type="protein sequence ID" value="CAG7560589.1"/>
    <property type="molecule type" value="Genomic_DNA"/>
</dbReference>
<feature type="transmembrane region" description="Helical" evidence="15">
    <location>
        <begin position="178"/>
        <end position="202"/>
    </location>
</feature>
<evidence type="ECO:0000256" key="12">
    <source>
        <dbReference type="ARBA" id="ARBA00023288"/>
    </source>
</evidence>
<evidence type="ECO:0000259" key="17">
    <source>
        <dbReference type="PROSITE" id="PS52012"/>
    </source>
</evidence>
<evidence type="ECO:0000256" key="15">
    <source>
        <dbReference type="SAM" id="Phobius"/>
    </source>
</evidence>
<evidence type="ECO:0000256" key="14">
    <source>
        <dbReference type="PROSITE-ProRule" id="PRU01356"/>
    </source>
</evidence>
<evidence type="ECO:0000256" key="9">
    <source>
        <dbReference type="ARBA" id="ARBA00022989"/>
    </source>
</evidence>
<feature type="binding site" description="axial binding residue" evidence="14">
    <location>
        <position position="52"/>
    </location>
    <ligand>
        <name>heme</name>
        <dbReference type="ChEBI" id="CHEBI:30413"/>
    </ligand>
    <ligandPart>
        <name>Fe</name>
        <dbReference type="ChEBI" id="CHEBI:18248"/>
    </ligandPart>
</feature>
<evidence type="ECO:0000313" key="18">
    <source>
        <dbReference type="EMBL" id="CAG7560589.1"/>
    </source>
</evidence>
<accession>A0A8J2NJN1</accession>
<evidence type="ECO:0000256" key="2">
    <source>
        <dbReference type="ARBA" id="ARBA00004589"/>
    </source>
</evidence>
<feature type="disulfide bond" evidence="14">
    <location>
        <begin position="38"/>
        <end position="69"/>
    </location>
</feature>
<comment type="similarity">
    <text evidence="13">Belongs to the SAT4 family.</text>
</comment>
<evidence type="ECO:0000256" key="10">
    <source>
        <dbReference type="ARBA" id="ARBA00023136"/>
    </source>
</evidence>
<dbReference type="Pfam" id="PF20684">
    <property type="entry name" value="Fung_rhodopsin"/>
    <property type="match status" value="1"/>
</dbReference>
<keyword evidence="14" id="KW-0479">Metal-binding</keyword>
<evidence type="ECO:0000256" key="7">
    <source>
        <dbReference type="ARBA" id="ARBA00022692"/>
    </source>
</evidence>
<evidence type="ECO:0000313" key="19">
    <source>
        <dbReference type="Proteomes" id="UP000693738"/>
    </source>
</evidence>
<keyword evidence="5" id="KW-0964">Secreted</keyword>
<dbReference type="GO" id="GO:0005576">
    <property type="term" value="C:extracellular region"/>
    <property type="evidence" value="ECO:0007669"/>
    <property type="project" value="UniProtKB-SubCell"/>
</dbReference>
<gene>
    <name evidence="18" type="ORF">FEQUK3_LOCUS6344</name>
</gene>
<feature type="transmembrane region" description="Helical" evidence="15">
    <location>
        <begin position="301"/>
        <end position="324"/>
    </location>
</feature>
<feature type="domain" description="CFEM" evidence="17">
    <location>
        <begin position="6"/>
        <end position="114"/>
    </location>
</feature>
<keyword evidence="12" id="KW-0449">Lipoprotein</keyword>
<keyword evidence="14" id="KW-0408">Iron</keyword>
<dbReference type="Pfam" id="PF05730">
    <property type="entry name" value="CFEM"/>
    <property type="match status" value="1"/>
</dbReference>